<feature type="transmembrane region" description="Helical" evidence="1">
    <location>
        <begin position="6"/>
        <end position="26"/>
    </location>
</feature>
<feature type="transmembrane region" description="Helical" evidence="1">
    <location>
        <begin position="47"/>
        <end position="66"/>
    </location>
</feature>
<sequence length="127" mass="13905">MSPPSLLQTSLVLHMAVETMATYTYFFRPSATFSRPQPVAHGVLRQYALLLLCTNIIVAMVLNRSAHDKLSAQITAAVALYHVGPFVRAVARIRRGDKGDLLASPWLHAVVHLLCGACMVASSFSLW</sequence>
<feature type="transmembrane region" description="Helical" evidence="1">
    <location>
        <begin position="103"/>
        <end position="124"/>
    </location>
</feature>
<evidence type="ECO:0000313" key="3">
    <source>
        <dbReference type="Proteomes" id="UP000664534"/>
    </source>
</evidence>
<feature type="transmembrane region" description="Helical" evidence="1">
    <location>
        <begin position="72"/>
        <end position="91"/>
    </location>
</feature>
<dbReference type="AlphaFoldDB" id="A0A8H3PG83"/>
<accession>A0A8H3PG83</accession>
<dbReference type="OrthoDB" id="2590756at2759"/>
<keyword evidence="1" id="KW-1133">Transmembrane helix</keyword>
<dbReference type="EMBL" id="CAJPDT010000121">
    <property type="protein sequence ID" value="CAF9939664.1"/>
    <property type="molecule type" value="Genomic_DNA"/>
</dbReference>
<organism evidence="2 3">
    <name type="scientific">Imshaugia aleurites</name>
    <dbReference type="NCBI Taxonomy" id="172621"/>
    <lineage>
        <taxon>Eukaryota</taxon>
        <taxon>Fungi</taxon>
        <taxon>Dikarya</taxon>
        <taxon>Ascomycota</taxon>
        <taxon>Pezizomycotina</taxon>
        <taxon>Lecanoromycetes</taxon>
        <taxon>OSLEUM clade</taxon>
        <taxon>Lecanoromycetidae</taxon>
        <taxon>Lecanorales</taxon>
        <taxon>Lecanorineae</taxon>
        <taxon>Parmeliaceae</taxon>
        <taxon>Imshaugia</taxon>
    </lineage>
</organism>
<evidence type="ECO:0000313" key="2">
    <source>
        <dbReference type="EMBL" id="CAF9939664.1"/>
    </source>
</evidence>
<protein>
    <submittedName>
        <fullName evidence="2">Uncharacterized protein</fullName>
    </submittedName>
</protein>
<comment type="caution">
    <text evidence="2">The sequence shown here is derived from an EMBL/GenBank/DDBJ whole genome shotgun (WGS) entry which is preliminary data.</text>
</comment>
<keyword evidence="1" id="KW-0472">Membrane</keyword>
<evidence type="ECO:0000256" key="1">
    <source>
        <dbReference type="SAM" id="Phobius"/>
    </source>
</evidence>
<dbReference type="Proteomes" id="UP000664534">
    <property type="component" value="Unassembled WGS sequence"/>
</dbReference>
<keyword evidence="3" id="KW-1185">Reference proteome</keyword>
<proteinExistence type="predicted"/>
<name>A0A8H3PG83_9LECA</name>
<reference evidence="2" key="1">
    <citation type="submission" date="2021-03" db="EMBL/GenBank/DDBJ databases">
        <authorList>
            <person name="Tagirdzhanova G."/>
        </authorList>
    </citation>
    <scope>NUCLEOTIDE SEQUENCE</scope>
</reference>
<keyword evidence="1" id="KW-0812">Transmembrane</keyword>
<gene>
    <name evidence="2" type="ORF">IMSHALPRED_001588</name>
</gene>